<dbReference type="PANTHER" id="PTHR35010:SF2">
    <property type="entry name" value="BLL4672 PROTEIN"/>
    <property type="match status" value="1"/>
</dbReference>
<organism evidence="2 3">
    <name type="scientific">Actinacidiphila reveromycinica</name>
    <dbReference type="NCBI Taxonomy" id="659352"/>
    <lineage>
        <taxon>Bacteria</taxon>
        <taxon>Bacillati</taxon>
        <taxon>Actinomycetota</taxon>
        <taxon>Actinomycetes</taxon>
        <taxon>Kitasatosporales</taxon>
        <taxon>Streptomycetaceae</taxon>
        <taxon>Actinacidiphila</taxon>
    </lineage>
</organism>
<reference evidence="2 3" key="3">
    <citation type="journal article" date="2011" name="Nat. Chem. Biol.">
        <title>Reveromycin A biosynthesis uses RevG and RevJ for stereospecific spiroacetal formation.</title>
        <authorList>
            <person name="Takahashi S."/>
            <person name="Toyoda A."/>
            <person name="Sekiyama Y."/>
            <person name="Takagi H."/>
            <person name="Nogawa T."/>
            <person name="Uramoto M."/>
            <person name="Suzuki R."/>
            <person name="Koshino H."/>
            <person name="Kumano T."/>
            <person name="Panthee S."/>
            <person name="Dairi T."/>
            <person name="Ishikawa J."/>
            <person name="Ikeda H."/>
            <person name="Sakaki Y."/>
            <person name="Osada H."/>
        </authorList>
    </citation>
    <scope>NUCLEOTIDE SEQUENCE [LARGE SCALE GENOMIC DNA]</scope>
    <source>
        <strain evidence="2 3">SN-593</strain>
    </source>
</reference>
<dbReference type="CDD" id="cd00093">
    <property type="entry name" value="HTH_XRE"/>
    <property type="match status" value="1"/>
</dbReference>
<evidence type="ECO:0000259" key="1">
    <source>
        <dbReference type="PROSITE" id="PS50943"/>
    </source>
</evidence>
<dbReference type="KEGG" id="arev:RVR_7324"/>
<reference evidence="2 3" key="4">
    <citation type="journal article" date="2020" name="Sci. Rep.">
        <title>beta-carboline chemical signals induce reveromycin production through a LuxR family regulator in Streptomyces sp. SN-593.</title>
        <authorList>
            <person name="Panthee S."/>
            <person name="Kito N."/>
            <person name="Hayashi T."/>
            <person name="Shimizu T."/>
            <person name="Ishikawa J."/>
            <person name="Hamamoto H."/>
            <person name="Osada H."/>
            <person name="Takahashi S."/>
        </authorList>
    </citation>
    <scope>NUCLEOTIDE SEQUENCE [LARGE SCALE GENOMIC DNA]</scope>
    <source>
        <strain evidence="2 3">SN-593</strain>
    </source>
</reference>
<evidence type="ECO:0000313" key="3">
    <source>
        <dbReference type="Proteomes" id="UP000595703"/>
    </source>
</evidence>
<dbReference type="Pfam" id="PF13560">
    <property type="entry name" value="HTH_31"/>
    <property type="match status" value="1"/>
</dbReference>
<dbReference type="Gene3D" id="3.30.450.180">
    <property type="match status" value="1"/>
</dbReference>
<dbReference type="PANTHER" id="PTHR35010">
    <property type="entry name" value="BLL4672 PROTEIN-RELATED"/>
    <property type="match status" value="1"/>
</dbReference>
<evidence type="ECO:0000313" key="2">
    <source>
        <dbReference type="EMBL" id="BBB00315.1"/>
    </source>
</evidence>
<dbReference type="RefSeq" id="WP_202236343.1">
    <property type="nucleotide sequence ID" value="NZ_AP018365.1"/>
</dbReference>
<reference evidence="2 3" key="1">
    <citation type="journal article" date="2010" name="J. Bacteriol.">
        <title>Biochemical characterization of a novel indole prenyltransferase from Streptomyces sp. SN-593.</title>
        <authorList>
            <person name="Takahashi S."/>
            <person name="Takagi H."/>
            <person name="Toyoda A."/>
            <person name="Uramoto M."/>
            <person name="Nogawa T."/>
            <person name="Ueki M."/>
            <person name="Sakaki Y."/>
            <person name="Osada H."/>
        </authorList>
    </citation>
    <scope>NUCLEOTIDE SEQUENCE [LARGE SCALE GENOMIC DNA]</scope>
    <source>
        <strain evidence="2 3">SN-593</strain>
    </source>
</reference>
<name>A0A7U3VR20_9ACTN</name>
<dbReference type="Proteomes" id="UP000595703">
    <property type="component" value="Chromosome"/>
</dbReference>
<proteinExistence type="predicted"/>
<protein>
    <submittedName>
        <fullName evidence="2">Putative DNA-binding protein</fullName>
    </submittedName>
</protein>
<dbReference type="AlphaFoldDB" id="A0A7U3VR20"/>
<keyword evidence="2" id="KW-0238">DNA-binding</keyword>
<dbReference type="PROSITE" id="PS50943">
    <property type="entry name" value="HTH_CROC1"/>
    <property type="match status" value="1"/>
</dbReference>
<gene>
    <name evidence="2" type="ORF">RVR_7324</name>
</gene>
<accession>A0A7U3VR20</accession>
<dbReference type="InterPro" id="IPR041413">
    <property type="entry name" value="MLTR_LBD"/>
</dbReference>
<feature type="domain" description="HTH cro/C1-type" evidence="1">
    <location>
        <begin position="30"/>
        <end position="81"/>
    </location>
</feature>
<sequence>MSDEEVARCLRSWRDRLTPAEAGLPPGGSRRARGLRREEVAALAGISVDYLARVEQGRVRPPSPSVLGSLSRALRLTRAERDHLFRAAGHLPPAAGQIDRHLSPGVQRILDRLADTPVMVIDAAWQIISVNHPATALLGHSPHASGRERNLLWRHFCGPPTRIVYSADEEDAFRREAVADLHHAVGLFPHDPKLAGLVDDLCRESGAFARLWEGRPVAARTDGRKTVAHPEVGLVTLDCDVLTVADSNARLVVYTARPGSPDADALALVSSLGHQEISG</sequence>
<reference evidence="2 3" key="2">
    <citation type="journal article" date="2011" name="J. Antibiot.">
        <title>Furaquinocins I and J: novel polyketide isoprenoid hybrid compounds from Streptomyces reveromyceticus SN-593.</title>
        <authorList>
            <person name="Panthee S."/>
            <person name="Takahashi S."/>
            <person name="Takagi H."/>
            <person name="Nogawa T."/>
            <person name="Oowada E."/>
            <person name="Uramoto M."/>
            <person name="Osada H."/>
        </authorList>
    </citation>
    <scope>NUCLEOTIDE SEQUENCE [LARGE SCALE GENOMIC DNA]</scope>
    <source>
        <strain evidence="2 3">SN-593</strain>
    </source>
</reference>
<dbReference type="Gene3D" id="1.10.260.40">
    <property type="entry name" value="lambda repressor-like DNA-binding domains"/>
    <property type="match status" value="1"/>
</dbReference>
<dbReference type="InterPro" id="IPR001387">
    <property type="entry name" value="Cro/C1-type_HTH"/>
</dbReference>
<dbReference type="InterPro" id="IPR010982">
    <property type="entry name" value="Lambda_DNA-bd_dom_sf"/>
</dbReference>
<dbReference type="GO" id="GO:0003677">
    <property type="term" value="F:DNA binding"/>
    <property type="evidence" value="ECO:0007669"/>
    <property type="project" value="UniProtKB-KW"/>
</dbReference>
<dbReference type="Pfam" id="PF17765">
    <property type="entry name" value="MLTR_LBD"/>
    <property type="match status" value="1"/>
</dbReference>
<dbReference type="EMBL" id="AP018365">
    <property type="protein sequence ID" value="BBB00315.1"/>
    <property type="molecule type" value="Genomic_DNA"/>
</dbReference>
<dbReference type="SUPFAM" id="SSF47413">
    <property type="entry name" value="lambda repressor-like DNA-binding domains"/>
    <property type="match status" value="1"/>
</dbReference>
<keyword evidence="3" id="KW-1185">Reference proteome</keyword>
<dbReference type="SMART" id="SM00530">
    <property type="entry name" value="HTH_XRE"/>
    <property type="match status" value="1"/>
</dbReference>